<dbReference type="GO" id="GO:0005230">
    <property type="term" value="F:extracellular ligand-gated monoatomic ion channel activity"/>
    <property type="evidence" value="ECO:0007669"/>
    <property type="project" value="InterPro"/>
</dbReference>
<feature type="transmembrane region" description="Helical" evidence="1">
    <location>
        <begin position="125"/>
        <end position="147"/>
    </location>
</feature>
<dbReference type="Proteomes" id="UP000230423">
    <property type="component" value="Unassembled WGS sequence"/>
</dbReference>
<reference evidence="3 4" key="1">
    <citation type="submission" date="2015-09" db="EMBL/GenBank/DDBJ databases">
        <title>Draft genome of the parasitic nematode Teladorsagia circumcincta isolate WARC Sus (inbred).</title>
        <authorList>
            <person name="Mitreva M."/>
        </authorList>
    </citation>
    <scope>NUCLEOTIDE SEQUENCE [LARGE SCALE GENOMIC DNA]</scope>
    <source>
        <strain evidence="3 4">S</strain>
    </source>
</reference>
<dbReference type="EMBL" id="KZ345418">
    <property type="protein sequence ID" value="PIO73610.1"/>
    <property type="molecule type" value="Genomic_DNA"/>
</dbReference>
<dbReference type="SUPFAM" id="SSF63712">
    <property type="entry name" value="Nicotinic receptor ligand binding domain-like"/>
    <property type="match status" value="1"/>
</dbReference>
<dbReference type="GO" id="GO:0016020">
    <property type="term" value="C:membrane"/>
    <property type="evidence" value="ECO:0007669"/>
    <property type="project" value="InterPro"/>
</dbReference>
<evidence type="ECO:0000313" key="4">
    <source>
        <dbReference type="Proteomes" id="UP000230423"/>
    </source>
</evidence>
<keyword evidence="4" id="KW-1185">Reference proteome</keyword>
<keyword evidence="1" id="KW-0472">Membrane</keyword>
<dbReference type="Pfam" id="PF02931">
    <property type="entry name" value="Neur_chan_LBD"/>
    <property type="match status" value="1"/>
</dbReference>
<feature type="transmembrane region" description="Helical" evidence="1">
    <location>
        <begin position="208"/>
        <end position="227"/>
    </location>
</feature>
<feature type="domain" description="Neurotransmitter-gated ion-channel ligand-binding" evidence="2">
    <location>
        <begin position="20"/>
        <end position="128"/>
    </location>
</feature>
<gene>
    <name evidence="3" type="ORF">TELCIR_04408</name>
</gene>
<keyword evidence="1" id="KW-1133">Transmembrane helix</keyword>
<proteinExistence type="predicted"/>
<dbReference type="AlphaFoldDB" id="A0A2G9UVR7"/>
<keyword evidence="1" id="KW-0812">Transmembrane</keyword>
<evidence type="ECO:0000313" key="3">
    <source>
        <dbReference type="EMBL" id="PIO73610.1"/>
    </source>
</evidence>
<protein>
    <submittedName>
        <fullName evidence="3">Neurotransmitter-gated ion-channel ligand binding domain protein</fullName>
    </submittedName>
</protein>
<evidence type="ECO:0000256" key="1">
    <source>
        <dbReference type="SAM" id="Phobius"/>
    </source>
</evidence>
<dbReference type="SUPFAM" id="SSF90112">
    <property type="entry name" value="Neurotransmitter-gated ion-channel transmembrane pore"/>
    <property type="match status" value="1"/>
</dbReference>
<accession>A0A2G9UVR7</accession>
<sequence length="252" mass="28840">MLAATLRGPLVEFARCAPPDGVVVITHEMELVHIHTVDELKQTMIVLVYVVEEWDDPTLSWDPTNFSGLRVTWLPEEAIWVPDIIVFNMLNHQELLHSVRSPIRVQYTGRVTFSYPAIYSVMCQIVVYFHFNIIMVTVATILTSIVMRVHSKGFSSHLLPPPKWLLRYLFIGQPEFGPACTNAGSNFANWKRQVITEQWAEVSRRMDYAMAFAFLISVTTPTVYLFLICFSTDDTAQEKALLAESRESAHRF</sequence>
<name>A0A2G9UVR7_TELCI</name>
<dbReference type="CDD" id="cd18989">
    <property type="entry name" value="LGIC_ECD_cation"/>
    <property type="match status" value="1"/>
</dbReference>
<dbReference type="OrthoDB" id="410315at2759"/>
<dbReference type="Gene3D" id="2.70.170.10">
    <property type="entry name" value="Neurotransmitter-gated ion-channel ligand-binding domain"/>
    <property type="match status" value="1"/>
</dbReference>
<evidence type="ECO:0000259" key="2">
    <source>
        <dbReference type="Pfam" id="PF02931"/>
    </source>
</evidence>
<organism evidence="3 4">
    <name type="scientific">Teladorsagia circumcincta</name>
    <name type="common">Brown stomach worm</name>
    <name type="synonym">Ostertagia circumcincta</name>
    <dbReference type="NCBI Taxonomy" id="45464"/>
    <lineage>
        <taxon>Eukaryota</taxon>
        <taxon>Metazoa</taxon>
        <taxon>Ecdysozoa</taxon>
        <taxon>Nematoda</taxon>
        <taxon>Chromadorea</taxon>
        <taxon>Rhabditida</taxon>
        <taxon>Rhabditina</taxon>
        <taxon>Rhabditomorpha</taxon>
        <taxon>Strongyloidea</taxon>
        <taxon>Trichostrongylidae</taxon>
        <taxon>Teladorsagia</taxon>
    </lineage>
</organism>
<dbReference type="InterPro" id="IPR036719">
    <property type="entry name" value="Neuro-gated_channel_TM_sf"/>
</dbReference>
<dbReference type="InterPro" id="IPR006202">
    <property type="entry name" value="Neur_chan_lig-bd"/>
</dbReference>
<dbReference type="InterPro" id="IPR036734">
    <property type="entry name" value="Neur_chan_lig-bd_sf"/>
</dbReference>